<comment type="caution">
    <text evidence="2">The sequence shown here is derived from an EMBL/GenBank/DDBJ whole genome shotgun (WGS) entry which is preliminary data.</text>
</comment>
<gene>
    <name evidence="2" type="ORF">MSAN_01581400</name>
</gene>
<evidence type="ECO:0000313" key="2">
    <source>
        <dbReference type="EMBL" id="KAF7351491.1"/>
    </source>
</evidence>
<proteinExistence type="predicted"/>
<evidence type="ECO:0000313" key="3">
    <source>
        <dbReference type="Proteomes" id="UP000623467"/>
    </source>
</evidence>
<reference evidence="2" key="1">
    <citation type="submission" date="2020-05" db="EMBL/GenBank/DDBJ databases">
        <title>Mycena genomes resolve the evolution of fungal bioluminescence.</title>
        <authorList>
            <person name="Tsai I.J."/>
        </authorList>
    </citation>
    <scope>NUCLEOTIDE SEQUENCE</scope>
    <source>
        <strain evidence="2">160909Yilan</strain>
    </source>
</reference>
<accession>A0A8H7CXE8</accession>
<evidence type="ECO:0008006" key="4">
    <source>
        <dbReference type="Google" id="ProtNLM"/>
    </source>
</evidence>
<dbReference type="Proteomes" id="UP000623467">
    <property type="component" value="Unassembled WGS sequence"/>
</dbReference>
<feature type="region of interest" description="Disordered" evidence="1">
    <location>
        <begin position="496"/>
        <end position="522"/>
    </location>
</feature>
<dbReference type="EMBL" id="JACAZH010000013">
    <property type="protein sequence ID" value="KAF7351491.1"/>
    <property type="molecule type" value="Genomic_DNA"/>
</dbReference>
<evidence type="ECO:0000256" key="1">
    <source>
        <dbReference type="SAM" id="MobiDB-lite"/>
    </source>
</evidence>
<dbReference type="OrthoDB" id="2986625at2759"/>
<protein>
    <recommendedName>
        <fullName evidence="4">F-box domain-containing protein</fullName>
    </recommendedName>
</protein>
<sequence length="522" mass="57516">MLLNLSVELLEAIGAQLTRSDLAIMRAVCKDLNGALWRLFFSVLVLETKRNGFGEDGIEMLKALASGQTGWTLHARALRVIQAPPVRDECAHNEEMVDLLAAALKSLSDIRTVVWHVRDDNFWTSAQTTIIDFLNTSVTVHELELCILGTVDLSTLQVRRLRKFTLRSPGVGWDWEPWNAADSTPMYRDVAQLVSQNQLKSLHLDCSAAWSVIWGMMRSSSHGLKLAEITTGVVTQELFDYLTSYSGVERLTLKLPDGGNEKESNRLADTFFETVLSRHAESLTELCCPAAYESRFSFGAHNVNVVSQLHKLTRLEMSINAGAVREVQEPESYLDSDGTVHPIFPIGINVEADQADIDPVVALLLETAAMFPHLQSLTILSAETESNRGVWCGNGRISHMGAVDAAIGNAVEAFRTNVLCSAIIRAGYNTYELRPLCGPQEAEFERGLWYKRTGNLEEAMGIDLTERLRDPGQHGIINCSWGEDLLKDKSKAVVQQPTASRLDDSTKKSVSGGIGDVAISTS</sequence>
<dbReference type="AlphaFoldDB" id="A0A8H7CXE8"/>
<keyword evidence="3" id="KW-1185">Reference proteome</keyword>
<organism evidence="2 3">
    <name type="scientific">Mycena sanguinolenta</name>
    <dbReference type="NCBI Taxonomy" id="230812"/>
    <lineage>
        <taxon>Eukaryota</taxon>
        <taxon>Fungi</taxon>
        <taxon>Dikarya</taxon>
        <taxon>Basidiomycota</taxon>
        <taxon>Agaricomycotina</taxon>
        <taxon>Agaricomycetes</taxon>
        <taxon>Agaricomycetidae</taxon>
        <taxon>Agaricales</taxon>
        <taxon>Marasmiineae</taxon>
        <taxon>Mycenaceae</taxon>
        <taxon>Mycena</taxon>
    </lineage>
</organism>
<name>A0A8H7CXE8_9AGAR</name>